<dbReference type="GO" id="GO:0016740">
    <property type="term" value="F:transferase activity"/>
    <property type="evidence" value="ECO:0007669"/>
    <property type="project" value="UniProtKB-KW"/>
</dbReference>
<dbReference type="Proteomes" id="UP000002745">
    <property type="component" value="Plasmid pHbal01"/>
</dbReference>
<keyword evidence="2" id="KW-0808">Transferase</keyword>
<dbReference type="KEGG" id="hba:Hbal_3207"/>
<dbReference type="OrthoDB" id="9807795at2"/>
<proteinExistence type="predicted"/>
<dbReference type="PANTHER" id="PTHR48090">
    <property type="entry name" value="UNDECAPRENYL-PHOSPHATE 4-DEOXY-4-FORMAMIDO-L-ARABINOSE TRANSFERASE-RELATED"/>
    <property type="match status" value="1"/>
</dbReference>
<dbReference type="EMBL" id="CP001679">
    <property type="protein sequence ID" value="ACT60874.1"/>
    <property type="molecule type" value="Genomic_DNA"/>
</dbReference>
<dbReference type="SUPFAM" id="SSF53448">
    <property type="entry name" value="Nucleotide-diphospho-sugar transferases"/>
    <property type="match status" value="1"/>
</dbReference>
<dbReference type="HOGENOM" id="CLU_033536_9_0_5"/>
<dbReference type="AlphaFoldDB" id="C6XS33"/>
<dbReference type="eggNOG" id="COG0463">
    <property type="taxonomic scope" value="Bacteria"/>
</dbReference>
<dbReference type="Pfam" id="PF00535">
    <property type="entry name" value="Glycos_transf_2"/>
    <property type="match status" value="1"/>
</dbReference>
<evidence type="ECO:0000259" key="1">
    <source>
        <dbReference type="Pfam" id="PF00535"/>
    </source>
</evidence>
<geneLocation type="plasmid" evidence="2 3">
    <name>pHbal01</name>
</geneLocation>
<dbReference type="Gene3D" id="3.90.550.10">
    <property type="entry name" value="Spore Coat Polysaccharide Biosynthesis Protein SpsA, Chain A"/>
    <property type="match status" value="1"/>
</dbReference>
<reference evidence="3" key="1">
    <citation type="journal article" date="2011" name="J. Bacteriol.">
        <title>Genome sequences of eight morphologically diverse alphaproteobacteria.</title>
        <authorList>
            <consortium name="US DOE Joint Genome Institute"/>
            <person name="Brown P.J."/>
            <person name="Kysela D.T."/>
            <person name="Buechlein A."/>
            <person name="Hemmerich C."/>
            <person name="Brun Y.V."/>
        </authorList>
    </citation>
    <scope>NUCLEOTIDE SEQUENCE [LARGE SCALE GENOMIC DNA]</scope>
    <source>
        <strain evidence="3">ATCC 49814 / DSM 5838 / IFAM 1418</strain>
        <plasmid evidence="3">pHbal01</plasmid>
    </source>
</reference>
<gene>
    <name evidence="2" type="ordered locus">Hbal_3207</name>
</gene>
<dbReference type="RefSeq" id="WP_012778261.1">
    <property type="nucleotide sequence ID" value="NC_012983.1"/>
</dbReference>
<protein>
    <submittedName>
        <fullName evidence="2">Glycosyl transferase family 2</fullName>
    </submittedName>
</protein>
<keyword evidence="2" id="KW-0614">Plasmid</keyword>
<organism evidence="2 3">
    <name type="scientific">Hirschia baltica (strain ATCC 49814 / DSM 5838 / IFAM 1418)</name>
    <dbReference type="NCBI Taxonomy" id="582402"/>
    <lineage>
        <taxon>Bacteria</taxon>
        <taxon>Pseudomonadati</taxon>
        <taxon>Pseudomonadota</taxon>
        <taxon>Alphaproteobacteria</taxon>
        <taxon>Hyphomonadales</taxon>
        <taxon>Hyphomonadaceae</taxon>
        <taxon>Hirschia</taxon>
    </lineage>
</organism>
<dbReference type="InterPro" id="IPR050256">
    <property type="entry name" value="Glycosyltransferase_2"/>
</dbReference>
<accession>C6XS33</accession>
<dbReference type="InterPro" id="IPR001173">
    <property type="entry name" value="Glyco_trans_2-like"/>
</dbReference>
<name>C6XS33_HIRBI</name>
<evidence type="ECO:0000313" key="3">
    <source>
        <dbReference type="Proteomes" id="UP000002745"/>
    </source>
</evidence>
<dbReference type="InterPro" id="IPR029044">
    <property type="entry name" value="Nucleotide-diphossugar_trans"/>
</dbReference>
<dbReference type="PANTHER" id="PTHR48090:SF7">
    <property type="entry name" value="RFBJ PROTEIN"/>
    <property type="match status" value="1"/>
</dbReference>
<feature type="domain" description="Glycosyltransferase 2-like" evidence="1">
    <location>
        <begin position="4"/>
        <end position="112"/>
    </location>
</feature>
<keyword evidence="3" id="KW-1185">Reference proteome</keyword>
<dbReference type="CDD" id="cd04179">
    <property type="entry name" value="DPM_DPG-synthase_like"/>
    <property type="match status" value="1"/>
</dbReference>
<sequence>MQLSLVIPCYNEGEGLPKLVSRCQEVIEKIDGEIILVNNGSTDNTSELLQTLTSETPRIRIVDVEVNQGYGFGILSGLQAAKGDIIGWTHADMQTDPMDVIEGLKLFEKDDHPEQLFVKGRRYGRPLSDRVFTMGMSVFEILLLGHFLSDVNAQPTLFSRKFWDTLSNPPHDFSIDLFAYASAKKQKLRVRKFPVNFAVREHGESSWNINWAGKYKFIKRTLDYSFRLRQSFSNNSSKS</sequence>
<dbReference type="CAZy" id="GT2">
    <property type="family name" value="Glycosyltransferase Family 2"/>
</dbReference>
<evidence type="ECO:0000313" key="2">
    <source>
        <dbReference type="EMBL" id="ACT60874.1"/>
    </source>
</evidence>